<dbReference type="Proteomes" id="UP000789525">
    <property type="component" value="Unassembled WGS sequence"/>
</dbReference>
<gene>
    <name evidence="1" type="ORF">ACOLOM_LOCUS3262</name>
</gene>
<evidence type="ECO:0000313" key="2">
    <source>
        <dbReference type="Proteomes" id="UP000789525"/>
    </source>
</evidence>
<sequence>MYRERGLNFTNVIISDQGLTVTYSDGHPSRWPSKTRPVPDPENGDVIYYRPIASEESKTDLYLVKAGGALAKAIEETSSLTVPKRSSISRFRSPHEFEEHLIWMASDKTSRCICKYCSPFGYEPSPRRQNNINSSNTNSINSHGNATSGSSGRSLASRIVTVSERNSISPVVTRGPVFESKSSSSNNEDIKLFDNVNNRFRRGEVVWVDIDYFLTPVQRRQLVIQVGDDRIKYWPAAVVNHKKAPYVNDPSVRISQESITLYHLQVLMIGDITDLRQKAILPWHNLDPHGIIRDFDELKYTARDELVVKFIEAVNNAMRAAMTYTPLIKDDSPASVVSSAANESERKYHQRLKSFSHYKAMLFGPEFFKKHDFIRIKRSDERDSRVKEEQPIFRIKRIYKDDKKHFKMMGDIYIKMPKDDGGVKLVKMNDNDPDYNIDIAQIAGRFYTLYPNTVCNTKVKEQIDLHDRVSILKKEHSSSLEIQRQQTANRAIPFDDNSALQINEESTDHYGLMDALPIIVKEEETEDMKFLTSLIAVKEENNDDMMDIN</sequence>
<organism evidence="1 2">
    <name type="scientific">Acaulospora colombiana</name>
    <dbReference type="NCBI Taxonomy" id="27376"/>
    <lineage>
        <taxon>Eukaryota</taxon>
        <taxon>Fungi</taxon>
        <taxon>Fungi incertae sedis</taxon>
        <taxon>Mucoromycota</taxon>
        <taxon>Glomeromycotina</taxon>
        <taxon>Glomeromycetes</taxon>
        <taxon>Diversisporales</taxon>
        <taxon>Acaulosporaceae</taxon>
        <taxon>Acaulospora</taxon>
    </lineage>
</organism>
<comment type="caution">
    <text evidence="1">The sequence shown here is derived from an EMBL/GenBank/DDBJ whole genome shotgun (WGS) entry which is preliminary data.</text>
</comment>
<dbReference type="EMBL" id="CAJVPT010004752">
    <property type="protein sequence ID" value="CAG8511999.1"/>
    <property type="molecule type" value="Genomic_DNA"/>
</dbReference>
<keyword evidence="2" id="KW-1185">Reference proteome</keyword>
<protein>
    <submittedName>
        <fullName evidence="1">10410_t:CDS:1</fullName>
    </submittedName>
</protein>
<name>A0ACA9L6I7_9GLOM</name>
<proteinExistence type="predicted"/>
<accession>A0ACA9L6I7</accession>
<evidence type="ECO:0000313" key="1">
    <source>
        <dbReference type="EMBL" id="CAG8511999.1"/>
    </source>
</evidence>
<reference evidence="1" key="1">
    <citation type="submission" date="2021-06" db="EMBL/GenBank/DDBJ databases">
        <authorList>
            <person name="Kallberg Y."/>
            <person name="Tangrot J."/>
            <person name="Rosling A."/>
        </authorList>
    </citation>
    <scope>NUCLEOTIDE SEQUENCE</scope>
    <source>
        <strain evidence="1">CL356</strain>
    </source>
</reference>